<comment type="caution">
    <text evidence="6">The sequence shown here is derived from an EMBL/GenBank/DDBJ whole genome shotgun (WGS) entry which is preliminary data.</text>
</comment>
<dbReference type="Gene3D" id="1.20.5.170">
    <property type="match status" value="1"/>
</dbReference>
<dbReference type="PROSITE" id="PS50217">
    <property type="entry name" value="BZIP"/>
    <property type="match status" value="1"/>
</dbReference>
<evidence type="ECO:0000256" key="4">
    <source>
        <dbReference type="SAM" id="MobiDB-lite"/>
    </source>
</evidence>
<accession>A0A1Q5TF07</accession>
<gene>
    <name evidence="6" type="ORF">PENSUB_8740</name>
</gene>
<feature type="coiled-coil region" evidence="3">
    <location>
        <begin position="131"/>
        <end position="186"/>
    </location>
</feature>
<dbReference type="OrthoDB" id="4363243at2759"/>
<dbReference type="GO" id="GO:0000976">
    <property type="term" value="F:transcription cis-regulatory region binding"/>
    <property type="evidence" value="ECO:0007669"/>
    <property type="project" value="InterPro"/>
</dbReference>
<dbReference type="PROSITE" id="PS00036">
    <property type="entry name" value="BZIP_BASIC"/>
    <property type="match status" value="1"/>
</dbReference>
<reference evidence="6 7" key="1">
    <citation type="submission" date="2016-10" db="EMBL/GenBank/DDBJ databases">
        <title>Genome sequence of the ascomycete fungus Penicillium subrubescens.</title>
        <authorList>
            <person name="De Vries R.P."/>
            <person name="Peng M."/>
            <person name="Dilokpimol A."/>
            <person name="Hilden K."/>
            <person name="Makela M.R."/>
            <person name="Grigoriev I."/>
            <person name="Riley R."/>
            <person name="Granchi Z."/>
        </authorList>
    </citation>
    <scope>NUCLEOTIDE SEQUENCE [LARGE SCALE GENOMIC DNA]</scope>
    <source>
        <strain evidence="6 7">CBS 132785</strain>
    </source>
</reference>
<dbReference type="InterPro" id="IPR004827">
    <property type="entry name" value="bZIP"/>
</dbReference>
<dbReference type="GO" id="GO:0001228">
    <property type="term" value="F:DNA-binding transcription activator activity, RNA polymerase II-specific"/>
    <property type="evidence" value="ECO:0007669"/>
    <property type="project" value="TreeGrafter"/>
</dbReference>
<evidence type="ECO:0000313" key="7">
    <source>
        <dbReference type="Proteomes" id="UP000186955"/>
    </source>
</evidence>
<evidence type="ECO:0000256" key="1">
    <source>
        <dbReference type="ARBA" id="ARBA00004123"/>
    </source>
</evidence>
<feature type="compositionally biased region" description="Polar residues" evidence="4">
    <location>
        <begin position="71"/>
        <end position="81"/>
    </location>
</feature>
<feature type="region of interest" description="Disordered" evidence="4">
    <location>
        <begin position="1"/>
        <end position="21"/>
    </location>
</feature>
<dbReference type="CDD" id="cd14688">
    <property type="entry name" value="bZIP_YAP"/>
    <property type="match status" value="1"/>
</dbReference>
<protein>
    <recommendedName>
        <fullName evidence="5">BZIP domain-containing protein</fullName>
    </recommendedName>
</protein>
<dbReference type="PANTHER" id="PTHR40621">
    <property type="entry name" value="TRANSCRIPTION FACTOR KAPC-RELATED"/>
    <property type="match status" value="1"/>
</dbReference>
<dbReference type="SUPFAM" id="SSF57959">
    <property type="entry name" value="Leucine zipper domain"/>
    <property type="match status" value="1"/>
</dbReference>
<evidence type="ECO:0000313" key="6">
    <source>
        <dbReference type="EMBL" id="OKO98823.1"/>
    </source>
</evidence>
<dbReference type="AlphaFoldDB" id="A0A1Q5TF07"/>
<dbReference type="EMBL" id="MNBE01000665">
    <property type="protein sequence ID" value="OKO98823.1"/>
    <property type="molecule type" value="Genomic_DNA"/>
</dbReference>
<name>A0A1Q5TF07_9EURO</name>
<dbReference type="SMART" id="SM00338">
    <property type="entry name" value="BRLZ"/>
    <property type="match status" value="1"/>
</dbReference>
<feature type="region of interest" description="Disordered" evidence="4">
    <location>
        <begin position="65"/>
        <end position="116"/>
    </location>
</feature>
<comment type="subcellular location">
    <subcellularLocation>
        <location evidence="1">Nucleus</location>
    </subcellularLocation>
</comment>
<keyword evidence="3" id="KW-0175">Coiled coil</keyword>
<proteinExistence type="predicted"/>
<feature type="domain" description="BZIP" evidence="5">
    <location>
        <begin position="113"/>
        <end position="176"/>
    </location>
</feature>
<evidence type="ECO:0000256" key="2">
    <source>
        <dbReference type="ARBA" id="ARBA00023242"/>
    </source>
</evidence>
<keyword evidence="7" id="KW-1185">Reference proteome</keyword>
<sequence>MDMMDQSAYWPTQRTDSLPLGASDIPTTEATESHLQMLYGLQNPGLESQFAKHGVGRMSLSELNTDGLKSGFTSPTSTKSGSPELYFDPTTFSERHSSTSDGNGSNLSTQEQGQKLANRRIQNRAAQRRFRERRDEQNKILQAKLVELQENYQKMSDELTKKSEEVGHLRSENEGLKTEVQNLRQRWRSIVLLLQRPKSLQLLSMLVGGEQGAEGSDSSSGIGDLDRYLRCLDALTLPDDKA</sequence>
<evidence type="ECO:0000256" key="3">
    <source>
        <dbReference type="SAM" id="Coils"/>
    </source>
</evidence>
<dbReference type="InterPro" id="IPR050936">
    <property type="entry name" value="AP-1-like"/>
</dbReference>
<dbReference type="InterPro" id="IPR046347">
    <property type="entry name" value="bZIP_sf"/>
</dbReference>
<feature type="compositionally biased region" description="Polar residues" evidence="4">
    <location>
        <begin position="99"/>
        <end position="115"/>
    </location>
</feature>
<dbReference type="Proteomes" id="UP000186955">
    <property type="component" value="Unassembled WGS sequence"/>
</dbReference>
<organism evidence="6 7">
    <name type="scientific">Penicillium subrubescens</name>
    <dbReference type="NCBI Taxonomy" id="1316194"/>
    <lineage>
        <taxon>Eukaryota</taxon>
        <taxon>Fungi</taxon>
        <taxon>Dikarya</taxon>
        <taxon>Ascomycota</taxon>
        <taxon>Pezizomycotina</taxon>
        <taxon>Eurotiomycetes</taxon>
        <taxon>Eurotiomycetidae</taxon>
        <taxon>Eurotiales</taxon>
        <taxon>Aspergillaceae</taxon>
        <taxon>Penicillium</taxon>
    </lineage>
</organism>
<dbReference type="PANTHER" id="PTHR40621:SF6">
    <property type="entry name" value="AP-1-LIKE TRANSCRIPTION FACTOR YAP1-RELATED"/>
    <property type="match status" value="1"/>
</dbReference>
<dbReference type="GO" id="GO:0090575">
    <property type="term" value="C:RNA polymerase II transcription regulator complex"/>
    <property type="evidence" value="ECO:0007669"/>
    <property type="project" value="TreeGrafter"/>
</dbReference>
<evidence type="ECO:0000259" key="5">
    <source>
        <dbReference type="PROSITE" id="PS50217"/>
    </source>
</evidence>
<keyword evidence="2" id="KW-0539">Nucleus</keyword>
<dbReference type="STRING" id="1316194.A0A1Q5TF07"/>